<accession>A0A0R2A742</accession>
<dbReference type="PROSITE" id="PS50005">
    <property type="entry name" value="TPR"/>
    <property type="match status" value="3"/>
</dbReference>
<keyword evidence="1" id="KW-0677">Repeat</keyword>
<dbReference type="Proteomes" id="UP000051008">
    <property type="component" value="Unassembled WGS sequence"/>
</dbReference>
<dbReference type="AlphaFoldDB" id="A0A0R2A742"/>
<organism evidence="4 5">
    <name type="scientific">Ligilactobacillus agilis DSM 20509</name>
    <dbReference type="NCBI Taxonomy" id="1423718"/>
    <lineage>
        <taxon>Bacteria</taxon>
        <taxon>Bacillati</taxon>
        <taxon>Bacillota</taxon>
        <taxon>Bacilli</taxon>
        <taxon>Lactobacillales</taxon>
        <taxon>Lactobacillaceae</taxon>
        <taxon>Ligilactobacillus</taxon>
    </lineage>
</organism>
<evidence type="ECO:0000256" key="1">
    <source>
        <dbReference type="ARBA" id="ARBA00022737"/>
    </source>
</evidence>
<keyword evidence="5" id="KW-1185">Reference proteome</keyword>
<evidence type="ECO:0000313" key="4">
    <source>
        <dbReference type="EMBL" id="KRM63144.1"/>
    </source>
</evidence>
<feature type="repeat" description="TPR" evidence="3">
    <location>
        <begin position="279"/>
        <end position="312"/>
    </location>
</feature>
<dbReference type="Pfam" id="PF13429">
    <property type="entry name" value="TPR_15"/>
    <property type="match status" value="1"/>
</dbReference>
<dbReference type="EMBL" id="AYYP01000070">
    <property type="protein sequence ID" value="KRM63144.1"/>
    <property type="molecule type" value="Genomic_DNA"/>
</dbReference>
<proteinExistence type="predicted"/>
<keyword evidence="2 3" id="KW-0802">TPR repeat</keyword>
<reference evidence="4 5" key="1">
    <citation type="journal article" date="2015" name="Genome Announc.">
        <title>Expanding the biotechnology potential of lactobacilli through comparative genomics of 213 strains and associated genera.</title>
        <authorList>
            <person name="Sun Z."/>
            <person name="Harris H.M."/>
            <person name="McCann A."/>
            <person name="Guo C."/>
            <person name="Argimon S."/>
            <person name="Zhang W."/>
            <person name="Yang X."/>
            <person name="Jeffery I.B."/>
            <person name="Cooney J.C."/>
            <person name="Kagawa T.F."/>
            <person name="Liu W."/>
            <person name="Song Y."/>
            <person name="Salvetti E."/>
            <person name="Wrobel A."/>
            <person name="Rasinkangas P."/>
            <person name="Parkhill J."/>
            <person name="Rea M.C."/>
            <person name="O'Sullivan O."/>
            <person name="Ritari J."/>
            <person name="Douillard F.P."/>
            <person name="Paul Ross R."/>
            <person name="Yang R."/>
            <person name="Briner A.E."/>
            <person name="Felis G.E."/>
            <person name="de Vos W.M."/>
            <person name="Barrangou R."/>
            <person name="Klaenhammer T.R."/>
            <person name="Caufield P.W."/>
            <person name="Cui Y."/>
            <person name="Zhang H."/>
            <person name="O'Toole P.W."/>
        </authorList>
    </citation>
    <scope>NUCLEOTIDE SEQUENCE [LARGE SCALE GENOMIC DNA]</scope>
    <source>
        <strain evidence="4 5">DSM 20509</strain>
    </source>
</reference>
<dbReference type="PANTHER" id="PTHR45586">
    <property type="entry name" value="TPR REPEAT-CONTAINING PROTEIN PA4667"/>
    <property type="match status" value="1"/>
</dbReference>
<dbReference type="InterPro" id="IPR011990">
    <property type="entry name" value="TPR-like_helical_dom_sf"/>
</dbReference>
<dbReference type="InterPro" id="IPR019734">
    <property type="entry name" value="TPR_rpt"/>
</dbReference>
<dbReference type="SMART" id="SM00028">
    <property type="entry name" value="TPR"/>
    <property type="match status" value="7"/>
</dbReference>
<comment type="caution">
    <text evidence="4">The sequence shown here is derived from an EMBL/GenBank/DDBJ whole genome shotgun (WGS) entry which is preliminary data.</text>
</comment>
<feature type="repeat" description="TPR" evidence="3">
    <location>
        <begin position="211"/>
        <end position="244"/>
    </location>
</feature>
<dbReference type="PANTHER" id="PTHR45586:SF15">
    <property type="entry name" value="TPR REPEAT-CONTAINING PROTEIN YPIA"/>
    <property type="match status" value="1"/>
</dbReference>
<dbReference type="InterPro" id="IPR051012">
    <property type="entry name" value="CellSynth/LPSAsmb/PSIAsmb"/>
</dbReference>
<dbReference type="SUPFAM" id="SSF48452">
    <property type="entry name" value="TPR-like"/>
    <property type="match status" value="2"/>
</dbReference>
<dbReference type="Gene3D" id="1.25.40.10">
    <property type="entry name" value="Tetratricopeptide repeat domain"/>
    <property type="match status" value="2"/>
</dbReference>
<dbReference type="Pfam" id="PF13181">
    <property type="entry name" value="TPR_8"/>
    <property type="match status" value="1"/>
</dbReference>
<name>A0A0R2A742_9LACO</name>
<protein>
    <submittedName>
        <fullName evidence="4">Tetratricopeptide repeat family protein</fullName>
    </submittedName>
</protein>
<gene>
    <name evidence="4" type="ORF">FC14_GL000968</name>
</gene>
<feature type="repeat" description="TPR" evidence="3">
    <location>
        <begin position="347"/>
        <end position="380"/>
    </location>
</feature>
<evidence type="ECO:0000256" key="3">
    <source>
        <dbReference type="PROSITE-ProRule" id="PRU00339"/>
    </source>
</evidence>
<dbReference type="Pfam" id="PF13174">
    <property type="entry name" value="TPR_6"/>
    <property type="match status" value="1"/>
</dbReference>
<sequence length="427" mass="48369">MDQGGIMMTYSEETLELLANGQYEEAKKKFAWALRKDDDDMLYSLAEELYSLGFSTMSKRAYQKLLERYPNEDGLKTALADIAIGEGNDDEALTYLADIAPESEAYVEALLVSADLYQTQGMFEVSEQKLLEAYRLAPTEEVIWFALAEFYYNIKKYEQATKFYLELIKAGTFELAKVNLVQRLGVAYASDGHFEQALGYLEQIPKEKLDPDTSFQLGFTYQQLGKNEEAKKQYSALRETNPDYATLYPALAEVLATEGNYAQALITVQEGLGVDEYNPNLYQQAADYAQKLGQAAKASDYLKEALALEPDNMTLVLKLSNLYLLLGRDEDNIAFLKRYLASNESDGQLYWNLGKAYANLDDYQAALEYYDAAYQELDKNSSFLRDASFFYRNAGQAKQALTAVKSYLETNPSDGEMLELESELENW</sequence>
<dbReference type="PATRIC" id="fig|1423718.3.peg.1016"/>
<evidence type="ECO:0000313" key="5">
    <source>
        <dbReference type="Proteomes" id="UP000051008"/>
    </source>
</evidence>
<evidence type="ECO:0000256" key="2">
    <source>
        <dbReference type="ARBA" id="ARBA00022803"/>
    </source>
</evidence>